<dbReference type="PANTHER" id="PTHR43462:SF2">
    <property type="entry name" value="THREONYL AND ALANYL TRNA SYNTHETASE SECOND ADDITIONAL DOMAIN-CONTAINING PROTEIN"/>
    <property type="match status" value="1"/>
</dbReference>
<reference evidence="1 2" key="1">
    <citation type="submission" date="2020-10" db="EMBL/GenBank/DDBJ databases">
        <title>High risk of septic shock deaths with Enterobacter bugandensis among Enterobacter cloacae complex isolates that physiologically colonize newborns in neonatal intensive care unit bis.</title>
        <authorList>
            <person name="Girlich D."/>
            <person name="Ouzani S."/>
            <person name="Emeraud C."/>
            <person name="Bonnin R.A."/>
            <person name="Gauthier L."/>
            <person name="Le Sache N."/>
            <person name="Mokhtari M."/>
            <person name="Langlois I."/>
            <person name="Begasse C."/>
            <person name="Arangia N."/>
            <person name="Fournier S."/>
            <person name="Fortineau N."/>
            <person name="Naas T."/>
            <person name="Dortet L."/>
        </authorList>
    </citation>
    <scope>NUCLEOTIDE SEQUENCE [LARGE SCALE GENOMIC DNA]</scope>
    <source>
        <strain evidence="1 2">P40RS</strain>
    </source>
</reference>
<dbReference type="SUPFAM" id="SSF50447">
    <property type="entry name" value="Translation proteins"/>
    <property type="match status" value="1"/>
</dbReference>
<gene>
    <name evidence="1" type="ORF">IM311_05665</name>
</gene>
<proteinExistence type="predicted"/>
<sequence length="213" mass="23320">MTERLYYTSDATEARVKAIRCTEEADGRYAVELDQTLFHPQGGGQPADRGLIAGIAVEGVSLRGEQLVHILAKPLAPGEVEIQVDKSARVRHSRWHSAGHLIGYAGERFGWQPVKAHHWPGEGRITFTAREQQASVPDAGSLIALINGWKADNLRCYTETEAGRRTVRFGDLPAYSCGGTHVTQLAEIGEMQISGMKIKKGQLVVTYALNEQA</sequence>
<protein>
    <submittedName>
        <fullName evidence="1">Alanyl-tRNA editing protein</fullName>
    </submittedName>
</protein>
<keyword evidence="2" id="KW-1185">Reference proteome</keyword>
<dbReference type="Gene3D" id="3.30.980.10">
    <property type="entry name" value="Threonyl-trna Synthetase, Chain A, domain 2"/>
    <property type="match status" value="1"/>
</dbReference>
<dbReference type="InterPro" id="IPR018163">
    <property type="entry name" value="Thr/Ala-tRNA-synth_IIc_edit"/>
</dbReference>
<dbReference type="Gene3D" id="2.40.30.130">
    <property type="match status" value="1"/>
</dbReference>
<dbReference type="InterPro" id="IPR009000">
    <property type="entry name" value="Transl_B-barrel_sf"/>
</dbReference>
<dbReference type="PANTHER" id="PTHR43462">
    <property type="entry name" value="ALANYL-TRNA EDITING PROTEIN"/>
    <property type="match status" value="1"/>
</dbReference>
<evidence type="ECO:0000313" key="2">
    <source>
        <dbReference type="Proteomes" id="UP001296720"/>
    </source>
</evidence>
<accession>A0ABR9Q3Y7</accession>
<dbReference type="RefSeq" id="WP_193354757.1">
    <property type="nucleotide sequence ID" value="NZ_JADBRO010000003.1"/>
</dbReference>
<dbReference type="Proteomes" id="UP001296720">
    <property type="component" value="Unassembled WGS sequence"/>
</dbReference>
<dbReference type="EMBL" id="JADBRO010000003">
    <property type="protein sequence ID" value="MBE4853550.1"/>
    <property type="molecule type" value="Genomic_DNA"/>
</dbReference>
<comment type="caution">
    <text evidence="1">The sequence shown here is derived from an EMBL/GenBank/DDBJ whole genome shotgun (WGS) entry which is preliminary data.</text>
</comment>
<name>A0ABR9Q3Y7_9ENTR</name>
<organism evidence="1 2">
    <name type="scientific">Enterobacter pasteurii</name>
    <dbReference type="NCBI Taxonomy" id="3029761"/>
    <lineage>
        <taxon>Bacteria</taxon>
        <taxon>Pseudomonadati</taxon>
        <taxon>Pseudomonadota</taxon>
        <taxon>Gammaproteobacteria</taxon>
        <taxon>Enterobacterales</taxon>
        <taxon>Enterobacteriaceae</taxon>
        <taxon>Enterobacter</taxon>
        <taxon>Enterobacter cloacae complex</taxon>
    </lineage>
</organism>
<dbReference type="InterPro" id="IPR051335">
    <property type="entry name" value="Alanyl-tRNA_Editing_Enzymes"/>
</dbReference>
<evidence type="ECO:0000313" key="1">
    <source>
        <dbReference type="EMBL" id="MBE4853550.1"/>
    </source>
</evidence>
<dbReference type="SUPFAM" id="SSF55186">
    <property type="entry name" value="ThrRS/AlaRS common domain"/>
    <property type="match status" value="1"/>
</dbReference>